<comment type="similarity">
    <text evidence="1 5">Belongs to the TUBGCP family.</text>
</comment>
<dbReference type="GO" id="GO:0051011">
    <property type="term" value="F:microtubule minus-end binding"/>
    <property type="evidence" value="ECO:0007669"/>
    <property type="project" value="TreeGrafter"/>
</dbReference>
<organism evidence="8 9">
    <name type="scientific">Metschnikowia bicuspidata var. bicuspidata NRRL YB-4993</name>
    <dbReference type="NCBI Taxonomy" id="869754"/>
    <lineage>
        <taxon>Eukaryota</taxon>
        <taxon>Fungi</taxon>
        <taxon>Dikarya</taxon>
        <taxon>Ascomycota</taxon>
        <taxon>Saccharomycotina</taxon>
        <taxon>Pichiomycetes</taxon>
        <taxon>Metschnikowiaceae</taxon>
        <taxon>Metschnikowia</taxon>
    </lineage>
</organism>
<dbReference type="GO" id="GO:0000278">
    <property type="term" value="P:mitotic cell cycle"/>
    <property type="evidence" value="ECO:0007669"/>
    <property type="project" value="TreeGrafter"/>
</dbReference>
<feature type="domain" description="Gamma tubulin complex component protein N-terminal" evidence="7">
    <location>
        <begin position="165"/>
        <end position="441"/>
    </location>
</feature>
<sequence length="816" mass="94666">MASGDPDIVRLYLNRLVGSLAPSDRESPHVHTLVNDLTTHITRPFSAVSAKPLPQILDQYHRLFLQQNRADDWREFQGIVDAFMHPSLPDSFTRNLIHLSRLCPSESSPDSDKFPHMAFKPVPPGRVLSPFSSSPHQRVLPSNSTMPELIDPYYKTLDEQALLASLRHTLAGQDTNLLRFLRDFGSIEIPDLVNTSYTQLLTDILEPALLGKSLHVFLDSCRGSINSPITTAFLTYLQRYLVFYADTIEGIFRTAPKTLLALLDSLEDQTHNLRFLGHLKSRLAELDGFEFLLEVYRFSQFGDIRIEQLARNLFDDVSTPYYQYLQHWIVRGELIDESDEFFVSFDKKENHINDIIKYDPKKLPVFLKVDDEIFTKMFQIGKTLVFLEKYCKELDWVNEFALRYFQFISATQGGLMSMSANKLQVMIDRQYEEVLEYFTQVVHSKYLFYSHLLVIKRVMLMESSDFVNAVTAKGAQMFSELASSLTSARLSELLIDSIDLSSIKCLSPKYQKRIDARILDLSHGTIGWDVFTLAYSAPEPPLEALLNYQDQNTQYLRLFNFLWGLKHYQFLLREHFLLFQEFHKQHLRHIKMKLKASQGATSEWSDRRLKWLTRSLRIICLIRHRFAMLIDAILNFVSFDLVENSFNEHVVRKLFQTCTSKAHVLKKDQSLLLTGLQTSTFAHQNTNSLTIDDLTATHIAYLKSVSDCKLLREDACGRHSGKSFVHQIFELLELTYAFLRSSEEFGTALSNYVSILRLKSESFNFDEDWDDLHHRLNSVETYIQKDVYVDKFQPWLKAFTHDMRAEVDLKEFSKMM</sequence>
<evidence type="ECO:0000259" key="7">
    <source>
        <dbReference type="Pfam" id="PF17681"/>
    </source>
</evidence>
<dbReference type="PANTHER" id="PTHR19302">
    <property type="entry name" value="GAMMA TUBULIN COMPLEX PROTEIN"/>
    <property type="match status" value="1"/>
</dbReference>
<evidence type="ECO:0000256" key="4">
    <source>
        <dbReference type="ARBA" id="ARBA00023212"/>
    </source>
</evidence>
<accession>A0A1A0HCK9</accession>
<dbReference type="InterPro" id="IPR007259">
    <property type="entry name" value="GCP"/>
</dbReference>
<comment type="subcellular location">
    <subcellularLocation>
        <location evidence="5">Cytoplasm</location>
        <location evidence="5">Cytoskeleton</location>
        <location evidence="5">Microtubule organizing center</location>
    </subcellularLocation>
</comment>
<dbReference type="Proteomes" id="UP000092555">
    <property type="component" value="Unassembled WGS sequence"/>
</dbReference>
<dbReference type="AlphaFoldDB" id="A0A1A0HCK9"/>
<dbReference type="GO" id="GO:0051225">
    <property type="term" value="P:spindle assembly"/>
    <property type="evidence" value="ECO:0007669"/>
    <property type="project" value="TreeGrafter"/>
</dbReference>
<gene>
    <name evidence="8" type="ORF">METBIDRAFT_42575</name>
</gene>
<dbReference type="GO" id="GO:0051321">
    <property type="term" value="P:meiotic cell cycle"/>
    <property type="evidence" value="ECO:0007669"/>
    <property type="project" value="TreeGrafter"/>
</dbReference>
<comment type="caution">
    <text evidence="8">The sequence shown here is derived from an EMBL/GenBank/DDBJ whole genome shotgun (WGS) entry which is preliminary data.</text>
</comment>
<dbReference type="Gene3D" id="1.20.120.1900">
    <property type="entry name" value="Gamma-tubulin complex, C-terminal domain"/>
    <property type="match status" value="1"/>
</dbReference>
<dbReference type="GO" id="GO:0000922">
    <property type="term" value="C:spindle pole"/>
    <property type="evidence" value="ECO:0007669"/>
    <property type="project" value="InterPro"/>
</dbReference>
<keyword evidence="9" id="KW-1185">Reference proteome</keyword>
<dbReference type="GO" id="GO:0043015">
    <property type="term" value="F:gamma-tubulin binding"/>
    <property type="evidence" value="ECO:0007669"/>
    <property type="project" value="InterPro"/>
</dbReference>
<reference evidence="8 9" key="1">
    <citation type="submission" date="2016-05" db="EMBL/GenBank/DDBJ databases">
        <title>Comparative genomics of biotechnologically important yeasts.</title>
        <authorList>
            <consortium name="DOE Joint Genome Institute"/>
            <person name="Riley R."/>
            <person name="Haridas S."/>
            <person name="Wolfe K.H."/>
            <person name="Lopes M.R."/>
            <person name="Hittinger C.T."/>
            <person name="Goker M."/>
            <person name="Salamov A."/>
            <person name="Wisecaver J."/>
            <person name="Long T.M."/>
            <person name="Aerts A.L."/>
            <person name="Barry K."/>
            <person name="Choi C."/>
            <person name="Clum A."/>
            <person name="Coughlan A.Y."/>
            <person name="Deshpande S."/>
            <person name="Douglass A.P."/>
            <person name="Hanson S.J."/>
            <person name="Klenk H.-P."/>
            <person name="LaButti K."/>
            <person name="Lapidus A."/>
            <person name="Lindquist E."/>
            <person name="Lipzen A."/>
            <person name="Meier-kolthoff J.P."/>
            <person name="Ohm R.A."/>
            <person name="Otillar R.P."/>
            <person name="Pangilinan J."/>
            <person name="Peng Y."/>
            <person name="Rokas A."/>
            <person name="Rosa C.A."/>
            <person name="Scheuner C."/>
            <person name="Sibirny A.A."/>
            <person name="Slot J.C."/>
            <person name="Stielow J.B."/>
            <person name="Sun H."/>
            <person name="Kurtzman C.P."/>
            <person name="Blackwell M."/>
            <person name="Grigoriev I.V."/>
            <person name="Jeffries T.W."/>
        </authorList>
    </citation>
    <scope>NUCLEOTIDE SEQUENCE [LARGE SCALE GENOMIC DNA]</scope>
    <source>
        <strain evidence="8 9">NRRL YB-4993</strain>
    </source>
</reference>
<dbReference type="GO" id="GO:0007020">
    <property type="term" value="P:microtubule nucleation"/>
    <property type="evidence" value="ECO:0007669"/>
    <property type="project" value="InterPro"/>
</dbReference>
<dbReference type="GeneID" id="30030534"/>
<dbReference type="Pfam" id="PF04130">
    <property type="entry name" value="GCP_C_terminal"/>
    <property type="match status" value="1"/>
</dbReference>
<dbReference type="STRING" id="869754.A0A1A0HCK9"/>
<protein>
    <recommendedName>
        <fullName evidence="5">Spindle pole body component</fullName>
    </recommendedName>
</protein>
<dbReference type="GO" id="GO:0005874">
    <property type="term" value="C:microtubule"/>
    <property type="evidence" value="ECO:0007669"/>
    <property type="project" value="UniProtKB-KW"/>
</dbReference>
<dbReference type="EMBL" id="LXTC01000003">
    <property type="protein sequence ID" value="OBA21730.1"/>
    <property type="molecule type" value="Genomic_DNA"/>
</dbReference>
<dbReference type="GO" id="GO:0005816">
    <property type="term" value="C:spindle pole body"/>
    <property type="evidence" value="ECO:0007669"/>
    <property type="project" value="UniProtKB-ARBA"/>
</dbReference>
<keyword evidence="2 5" id="KW-0963">Cytoplasm</keyword>
<dbReference type="Pfam" id="PF17681">
    <property type="entry name" value="GCP_N_terminal"/>
    <property type="match status" value="1"/>
</dbReference>
<evidence type="ECO:0000256" key="2">
    <source>
        <dbReference type="ARBA" id="ARBA00022490"/>
    </source>
</evidence>
<keyword evidence="4 5" id="KW-0206">Cytoskeleton</keyword>
<dbReference type="GO" id="GO:0031122">
    <property type="term" value="P:cytoplasmic microtubule organization"/>
    <property type="evidence" value="ECO:0007669"/>
    <property type="project" value="TreeGrafter"/>
</dbReference>
<evidence type="ECO:0000313" key="9">
    <source>
        <dbReference type="Proteomes" id="UP000092555"/>
    </source>
</evidence>
<name>A0A1A0HCK9_9ASCO</name>
<dbReference type="InterPro" id="IPR042241">
    <property type="entry name" value="GCP_C_sf"/>
</dbReference>
<dbReference type="InterPro" id="IPR040457">
    <property type="entry name" value="GCP_C"/>
</dbReference>
<dbReference type="OrthoDB" id="5860513at2759"/>
<evidence type="ECO:0000256" key="1">
    <source>
        <dbReference type="ARBA" id="ARBA00010337"/>
    </source>
</evidence>
<evidence type="ECO:0000313" key="8">
    <source>
        <dbReference type="EMBL" id="OBA21730.1"/>
    </source>
</evidence>
<keyword evidence="3 5" id="KW-0493">Microtubule</keyword>
<proteinExistence type="inferred from homology"/>
<dbReference type="InterPro" id="IPR041470">
    <property type="entry name" value="GCP_N"/>
</dbReference>
<evidence type="ECO:0000259" key="6">
    <source>
        <dbReference type="Pfam" id="PF04130"/>
    </source>
</evidence>
<evidence type="ECO:0000256" key="5">
    <source>
        <dbReference type="RuleBase" id="RU363050"/>
    </source>
</evidence>
<dbReference type="RefSeq" id="XP_018712240.1">
    <property type="nucleotide sequence ID" value="XM_018857558.1"/>
</dbReference>
<dbReference type="PANTHER" id="PTHR19302:SF33">
    <property type="entry name" value="GAMMA-TUBULIN COMPLEX COMPONENT 5"/>
    <property type="match status" value="1"/>
</dbReference>
<dbReference type="GO" id="GO:0000930">
    <property type="term" value="C:gamma-tubulin complex"/>
    <property type="evidence" value="ECO:0007669"/>
    <property type="project" value="TreeGrafter"/>
</dbReference>
<evidence type="ECO:0000256" key="3">
    <source>
        <dbReference type="ARBA" id="ARBA00022701"/>
    </source>
</evidence>
<feature type="domain" description="Gamma tubulin complex component C-terminal" evidence="6">
    <location>
        <begin position="450"/>
        <end position="776"/>
    </location>
</feature>